<dbReference type="OrthoDB" id="2985014at2759"/>
<feature type="transmembrane region" description="Helical" evidence="1">
    <location>
        <begin position="437"/>
        <end position="459"/>
    </location>
</feature>
<gene>
    <name evidence="2" type="ORF">DICVIV_05492</name>
</gene>
<keyword evidence="1" id="KW-0812">Transmembrane</keyword>
<dbReference type="STRING" id="29172.A0A0D8XX35"/>
<dbReference type="AlphaFoldDB" id="A0A0D8XX35"/>
<feature type="transmembrane region" description="Helical" evidence="1">
    <location>
        <begin position="117"/>
        <end position="137"/>
    </location>
</feature>
<dbReference type="GO" id="GO:0016020">
    <property type="term" value="C:membrane"/>
    <property type="evidence" value="ECO:0007669"/>
    <property type="project" value="TreeGrafter"/>
</dbReference>
<feature type="transmembrane region" description="Helical" evidence="1">
    <location>
        <begin position="265"/>
        <end position="288"/>
    </location>
</feature>
<dbReference type="SUPFAM" id="SSF103473">
    <property type="entry name" value="MFS general substrate transporter"/>
    <property type="match status" value="1"/>
</dbReference>
<feature type="transmembrane region" description="Helical" evidence="1">
    <location>
        <begin position="31"/>
        <end position="53"/>
    </location>
</feature>
<dbReference type="PANTHER" id="PTHR45757">
    <property type="entry name" value="PROTEIN CBG23364-RELATED"/>
    <property type="match status" value="1"/>
</dbReference>
<evidence type="ECO:0000313" key="2">
    <source>
        <dbReference type="EMBL" id="KJH48377.1"/>
    </source>
</evidence>
<dbReference type="InterPro" id="IPR036259">
    <property type="entry name" value="MFS_trans_sf"/>
</dbReference>
<dbReference type="GO" id="GO:0022857">
    <property type="term" value="F:transmembrane transporter activity"/>
    <property type="evidence" value="ECO:0007669"/>
    <property type="project" value="InterPro"/>
</dbReference>
<feature type="transmembrane region" description="Helical" evidence="1">
    <location>
        <begin position="339"/>
        <end position="358"/>
    </location>
</feature>
<dbReference type="Proteomes" id="UP000053766">
    <property type="component" value="Unassembled WGS sequence"/>
</dbReference>
<keyword evidence="1" id="KW-1133">Transmembrane helix</keyword>
<keyword evidence="3" id="KW-1185">Reference proteome</keyword>
<dbReference type="Pfam" id="PF07690">
    <property type="entry name" value="MFS_1"/>
    <property type="match status" value="1"/>
</dbReference>
<protein>
    <submittedName>
        <fullName evidence="2">Transporter, major facilitator family protein</fullName>
    </submittedName>
</protein>
<organism evidence="2 3">
    <name type="scientific">Dictyocaulus viviparus</name>
    <name type="common">Bovine lungworm</name>
    <dbReference type="NCBI Taxonomy" id="29172"/>
    <lineage>
        <taxon>Eukaryota</taxon>
        <taxon>Metazoa</taxon>
        <taxon>Ecdysozoa</taxon>
        <taxon>Nematoda</taxon>
        <taxon>Chromadorea</taxon>
        <taxon>Rhabditida</taxon>
        <taxon>Rhabditina</taxon>
        <taxon>Rhabditomorpha</taxon>
        <taxon>Strongyloidea</taxon>
        <taxon>Metastrongylidae</taxon>
        <taxon>Dictyocaulus</taxon>
    </lineage>
</organism>
<reference evidence="3" key="2">
    <citation type="journal article" date="2016" name="Sci. Rep.">
        <title>Dictyocaulus viviparus genome, variome and transcriptome elucidate lungworm biology and support future intervention.</title>
        <authorList>
            <person name="McNulty S.N."/>
            <person name="Strube C."/>
            <person name="Rosa B.A."/>
            <person name="Martin J.C."/>
            <person name="Tyagi R."/>
            <person name="Choi Y.J."/>
            <person name="Wang Q."/>
            <person name="Hallsworth Pepin K."/>
            <person name="Zhang X."/>
            <person name="Ozersky P."/>
            <person name="Wilson R.K."/>
            <person name="Sternberg P.W."/>
            <person name="Gasser R.B."/>
            <person name="Mitreva M."/>
        </authorList>
    </citation>
    <scope>NUCLEOTIDE SEQUENCE [LARGE SCALE GENOMIC DNA]</scope>
    <source>
        <strain evidence="3">HannoverDv2000</strain>
    </source>
</reference>
<evidence type="ECO:0000256" key="1">
    <source>
        <dbReference type="SAM" id="Phobius"/>
    </source>
</evidence>
<feature type="transmembrane region" description="Helical" evidence="1">
    <location>
        <begin position="364"/>
        <end position="383"/>
    </location>
</feature>
<evidence type="ECO:0000313" key="3">
    <source>
        <dbReference type="Proteomes" id="UP000053766"/>
    </source>
</evidence>
<dbReference type="InterPro" id="IPR011701">
    <property type="entry name" value="MFS"/>
</dbReference>
<dbReference type="EMBL" id="KN716269">
    <property type="protein sequence ID" value="KJH48377.1"/>
    <property type="molecule type" value="Genomic_DNA"/>
</dbReference>
<keyword evidence="1" id="KW-0472">Membrane</keyword>
<feature type="transmembrane region" description="Helical" evidence="1">
    <location>
        <begin position="90"/>
        <end position="110"/>
    </location>
</feature>
<accession>A0A0D8XX35</accession>
<proteinExistence type="predicted"/>
<dbReference type="Gene3D" id="1.20.1250.20">
    <property type="entry name" value="MFS general substrate transporter like domains"/>
    <property type="match status" value="2"/>
</dbReference>
<feature type="transmembrane region" description="Helical" evidence="1">
    <location>
        <begin position="209"/>
        <end position="228"/>
    </location>
</feature>
<feature type="transmembrane region" description="Helical" evidence="1">
    <location>
        <begin position="395"/>
        <end position="417"/>
    </location>
</feature>
<reference evidence="2 3" key="1">
    <citation type="submission" date="2013-11" db="EMBL/GenBank/DDBJ databases">
        <title>Draft genome of the bovine lungworm Dictyocaulus viviparus.</title>
        <authorList>
            <person name="Mitreva M."/>
        </authorList>
    </citation>
    <scope>NUCLEOTIDE SEQUENCE [LARGE SCALE GENOMIC DNA]</scope>
    <source>
        <strain evidence="2 3">HannoverDv2000</strain>
    </source>
</reference>
<name>A0A0D8XX35_DICVI</name>
<feature type="transmembrane region" description="Helical" evidence="1">
    <location>
        <begin position="175"/>
        <end position="197"/>
    </location>
</feature>
<sequence>MIVEEQTNENSQSIAYPKNMRSQKERKIPRWRYVIVVLATSISAIGLSCSFAFNFASICKVDSTKNAYETYQRSPSSSPIMYFSAFEMSLIYSAYPFGHLCMLIFMMLYGEFRRVRCSIFISCLLSSLTTILVPPLYDLNPHTTLVLKIIQGAAVAPNVPLVGHVTAHWTSRTEMGMFVSLLTSYSQVGLFFLMSTSGVICEWFSWREIFYFNGLVSLLISVLWVIFFRDYPLLSDRDDNEVDSDRRLTGAQRQAVPYRAFFTSVPVLSCLVAAFGNFGGISVFMTFAPSILKKALNMSDLATSQYNTISFVLQLSLKLFSGKLSDIWISVSECNKVRVFNSFSVGLAGVLAICTSFVPAHHQVVCATLITLFQGIIGFNAAGYNKAAVIIARQYAYFLFTCFGLILTFVTLLQPLIGKDNVIHLYLVAPESRWDQWCYLLFGHGLLLVISNVIFCVFVRVKPAAFTQSSLLSDGL</sequence>